<accession>A0A3P7MVM8</accession>
<feature type="compositionally biased region" description="Basic and acidic residues" evidence="1">
    <location>
        <begin position="51"/>
        <end position="67"/>
    </location>
</feature>
<dbReference type="AlphaFoldDB" id="A0A3P7MVM8"/>
<evidence type="ECO:0000313" key="3">
    <source>
        <dbReference type="EMBL" id="VDN26668.1"/>
    </source>
</evidence>
<name>A0A3P7MVM8_DIBLA</name>
<gene>
    <name evidence="3" type="ORF">DILT_LOCUS14855</name>
</gene>
<feature type="chain" id="PRO_5018158940" evidence="2">
    <location>
        <begin position="29"/>
        <end position="76"/>
    </location>
</feature>
<organism evidence="3 4">
    <name type="scientific">Dibothriocephalus latus</name>
    <name type="common">Fish tapeworm</name>
    <name type="synonym">Diphyllobothrium latum</name>
    <dbReference type="NCBI Taxonomy" id="60516"/>
    <lineage>
        <taxon>Eukaryota</taxon>
        <taxon>Metazoa</taxon>
        <taxon>Spiralia</taxon>
        <taxon>Lophotrochozoa</taxon>
        <taxon>Platyhelminthes</taxon>
        <taxon>Cestoda</taxon>
        <taxon>Eucestoda</taxon>
        <taxon>Diphyllobothriidea</taxon>
        <taxon>Diphyllobothriidae</taxon>
        <taxon>Dibothriocephalus</taxon>
    </lineage>
</organism>
<evidence type="ECO:0000256" key="1">
    <source>
        <dbReference type="SAM" id="MobiDB-lite"/>
    </source>
</evidence>
<protein>
    <submittedName>
        <fullName evidence="3">Uncharacterized protein</fullName>
    </submittedName>
</protein>
<feature type="region of interest" description="Disordered" evidence="1">
    <location>
        <begin position="27"/>
        <end position="76"/>
    </location>
</feature>
<feature type="signal peptide" evidence="2">
    <location>
        <begin position="1"/>
        <end position="28"/>
    </location>
</feature>
<dbReference type="EMBL" id="UYRU01076176">
    <property type="protein sequence ID" value="VDN26668.1"/>
    <property type="molecule type" value="Genomic_DNA"/>
</dbReference>
<keyword evidence="2" id="KW-0732">Signal</keyword>
<evidence type="ECO:0000313" key="4">
    <source>
        <dbReference type="Proteomes" id="UP000281553"/>
    </source>
</evidence>
<sequence>METRKPFRLLTLTLFVAVLLGVILPAKSEDEDHEKEPPNQVEEPYPDQQGPEEKPKHPTDPPNKEEPGPGEPEEEE</sequence>
<keyword evidence="4" id="KW-1185">Reference proteome</keyword>
<dbReference type="Proteomes" id="UP000281553">
    <property type="component" value="Unassembled WGS sequence"/>
</dbReference>
<reference evidence="3 4" key="1">
    <citation type="submission" date="2018-11" db="EMBL/GenBank/DDBJ databases">
        <authorList>
            <consortium name="Pathogen Informatics"/>
        </authorList>
    </citation>
    <scope>NUCLEOTIDE SEQUENCE [LARGE SCALE GENOMIC DNA]</scope>
</reference>
<evidence type="ECO:0000256" key="2">
    <source>
        <dbReference type="SAM" id="SignalP"/>
    </source>
</evidence>
<feature type="compositionally biased region" description="Basic and acidic residues" evidence="1">
    <location>
        <begin position="27"/>
        <end position="37"/>
    </location>
</feature>
<proteinExistence type="predicted"/>